<sequence>MVNRLLWAVAALSVALLAAAPLSHADTTDQKFLAAVEAQGVIDQASAGHAIEAAHYVCARLDAGDTPLEVMQEVLTSSGLPEFHTGFFVAQSIYSYCLRHQDEIPRG</sequence>
<feature type="signal peptide" evidence="1">
    <location>
        <begin position="1"/>
        <end position="25"/>
    </location>
</feature>
<dbReference type="AlphaFoldDB" id="A0A1A0VPT1"/>
<evidence type="ECO:0000256" key="1">
    <source>
        <dbReference type="SAM" id="SignalP"/>
    </source>
</evidence>
<evidence type="ECO:0000313" key="3">
    <source>
        <dbReference type="EMBL" id="OBB85229.1"/>
    </source>
</evidence>
<keyword evidence="1" id="KW-0732">Signal</keyword>
<dbReference type="InterPro" id="IPR007969">
    <property type="entry name" value="DUF732"/>
</dbReference>
<dbReference type="Proteomes" id="UP000091914">
    <property type="component" value="Unassembled WGS sequence"/>
</dbReference>
<comment type="caution">
    <text evidence="3">The sequence shown here is derived from an EMBL/GenBank/DDBJ whole genome shotgun (WGS) entry which is preliminary data.</text>
</comment>
<accession>A0A1A0VPT1</accession>
<protein>
    <recommendedName>
        <fullName evidence="2">DUF732 domain-containing protein</fullName>
    </recommendedName>
</protein>
<evidence type="ECO:0000259" key="2">
    <source>
        <dbReference type="Pfam" id="PF05305"/>
    </source>
</evidence>
<feature type="domain" description="DUF732" evidence="2">
    <location>
        <begin position="29"/>
        <end position="97"/>
    </location>
</feature>
<organism evidence="3 4">
    <name type="scientific">Mycobacterium colombiense</name>
    <dbReference type="NCBI Taxonomy" id="339268"/>
    <lineage>
        <taxon>Bacteria</taxon>
        <taxon>Bacillati</taxon>
        <taxon>Actinomycetota</taxon>
        <taxon>Actinomycetes</taxon>
        <taxon>Mycobacteriales</taxon>
        <taxon>Mycobacteriaceae</taxon>
        <taxon>Mycobacterium</taxon>
        <taxon>Mycobacterium avium complex (MAC)</taxon>
    </lineage>
</organism>
<proteinExistence type="predicted"/>
<dbReference type="OrthoDB" id="4734115at2"/>
<name>A0A1A0VPT1_9MYCO</name>
<dbReference type="EMBL" id="LZSX01000040">
    <property type="protein sequence ID" value="OBB85229.1"/>
    <property type="molecule type" value="Genomic_DNA"/>
</dbReference>
<dbReference type="RefSeq" id="WP_064880373.1">
    <property type="nucleotide sequence ID" value="NZ_LZSX01000040.1"/>
</dbReference>
<evidence type="ECO:0000313" key="4">
    <source>
        <dbReference type="Proteomes" id="UP000091914"/>
    </source>
</evidence>
<reference evidence="3 4" key="1">
    <citation type="submission" date="2016-06" db="EMBL/GenBank/DDBJ databases">
        <authorList>
            <person name="Kjaerup R.B."/>
            <person name="Dalgaard T.S."/>
            <person name="Juul-Madsen H.R."/>
        </authorList>
    </citation>
    <scope>NUCLEOTIDE SEQUENCE [LARGE SCALE GENOMIC DNA]</scope>
    <source>
        <strain evidence="3 4">852002-51834_SCH5396731</strain>
    </source>
</reference>
<gene>
    <name evidence="3" type="ORF">A5760_08715</name>
</gene>
<feature type="chain" id="PRO_5008300206" description="DUF732 domain-containing protein" evidence="1">
    <location>
        <begin position="26"/>
        <end position="107"/>
    </location>
</feature>
<dbReference type="Pfam" id="PF05305">
    <property type="entry name" value="DUF732"/>
    <property type="match status" value="1"/>
</dbReference>